<protein>
    <submittedName>
        <fullName evidence="3">Lytic transglycosylase domain-containing protein</fullName>
    </submittedName>
</protein>
<dbReference type="Proteomes" id="UP001206924">
    <property type="component" value="Unassembled WGS sequence"/>
</dbReference>
<reference evidence="3 4" key="1">
    <citation type="submission" date="2022-07" db="EMBL/GenBank/DDBJ databases">
        <title>Novel species in genus Arthrobacter.</title>
        <authorList>
            <person name="Liu Y."/>
        </authorList>
    </citation>
    <scope>NUCLEOTIDE SEQUENCE [LARGE SCALE GENOMIC DNA]</scope>
    <source>
        <strain evidence="4">zg-Y859</strain>
    </source>
</reference>
<evidence type="ECO:0000256" key="2">
    <source>
        <dbReference type="SAM" id="SignalP"/>
    </source>
</evidence>
<evidence type="ECO:0000256" key="1">
    <source>
        <dbReference type="SAM" id="MobiDB-lite"/>
    </source>
</evidence>
<feature type="signal peptide" evidence="2">
    <location>
        <begin position="1"/>
        <end position="24"/>
    </location>
</feature>
<name>A0ABT1NUT3_9MICC</name>
<feature type="region of interest" description="Disordered" evidence="1">
    <location>
        <begin position="27"/>
        <end position="51"/>
    </location>
</feature>
<keyword evidence="4" id="KW-1185">Reference proteome</keyword>
<gene>
    <name evidence="3" type="ORF">NNX28_15690</name>
</gene>
<organism evidence="3 4">
    <name type="scientific">Arthrobacter jinronghuae</name>
    <dbReference type="NCBI Taxonomy" id="2964609"/>
    <lineage>
        <taxon>Bacteria</taxon>
        <taxon>Bacillati</taxon>
        <taxon>Actinomycetota</taxon>
        <taxon>Actinomycetes</taxon>
        <taxon>Micrococcales</taxon>
        <taxon>Micrococcaceae</taxon>
        <taxon>Arthrobacter</taxon>
    </lineage>
</organism>
<feature type="compositionally biased region" description="Low complexity" evidence="1">
    <location>
        <begin position="260"/>
        <end position="282"/>
    </location>
</feature>
<feature type="region of interest" description="Disordered" evidence="1">
    <location>
        <begin position="256"/>
        <end position="330"/>
    </location>
</feature>
<feature type="chain" id="PRO_5047254279" evidence="2">
    <location>
        <begin position="25"/>
        <end position="425"/>
    </location>
</feature>
<comment type="caution">
    <text evidence="3">The sequence shown here is derived from an EMBL/GenBank/DDBJ whole genome shotgun (WGS) entry which is preliminary data.</text>
</comment>
<evidence type="ECO:0000313" key="4">
    <source>
        <dbReference type="Proteomes" id="UP001206924"/>
    </source>
</evidence>
<feature type="compositionally biased region" description="Pro residues" evidence="1">
    <location>
        <begin position="297"/>
        <end position="320"/>
    </location>
</feature>
<sequence length="425" mass="44273">MRARRTPFYALVLTSVLASAVLTAAPGSAADPYPSWDDIQQAKSSESAKAAEAEKLEGLLSDLREDAGSLGDAAVDAANRYNAAKDALAASDKERAAMAAQREAAAEHSAGLMRQVAGLAAETYKSGGSASDSMALMLLDTDASADALHGAGLMDRVSSRAGNLYAEAVASEKVAAGFREQEQEARDARAELAAEAEKALEEAGASAAAAGKAVQDEEARKAVLLAQLADLHGSTAAAEEARLRGIAAEKAFQEQHDAAGRAAAGEPAPEGQQPANPPVGAAPNPPGTRPPEVVVPAPQPAPAPAPAPVQPAPPPAPAPGQPVNDPAGAQNYASGRMGNYGWDGNEFRCLIILWNHESNWLTTADNPYSDAYGIPQSLPGSNMSSHGSDWQTNYRTQINWGLDYISSRYGTPCAAYGFWQRNNWY</sequence>
<proteinExistence type="predicted"/>
<dbReference type="EMBL" id="JANFLP010000017">
    <property type="protein sequence ID" value="MCQ1951362.1"/>
    <property type="molecule type" value="Genomic_DNA"/>
</dbReference>
<evidence type="ECO:0000313" key="3">
    <source>
        <dbReference type="EMBL" id="MCQ1951362.1"/>
    </source>
</evidence>
<dbReference type="RefSeq" id="WP_255866427.1">
    <property type="nucleotide sequence ID" value="NZ_CP104263.1"/>
</dbReference>
<keyword evidence="2" id="KW-0732">Signal</keyword>
<accession>A0ABT1NUT3</accession>